<feature type="region of interest" description="Disordered" evidence="4">
    <location>
        <begin position="1"/>
        <end position="23"/>
    </location>
</feature>
<keyword evidence="5" id="KW-0812">Transmembrane</keyword>
<evidence type="ECO:0000313" key="8">
    <source>
        <dbReference type="Proteomes" id="UP000250163"/>
    </source>
</evidence>
<dbReference type="InterPro" id="IPR029787">
    <property type="entry name" value="Nucleotide_cyclase"/>
</dbReference>
<dbReference type="CDD" id="cd01949">
    <property type="entry name" value="GGDEF"/>
    <property type="match status" value="1"/>
</dbReference>
<name>A0A330LMW3_9GAMM</name>
<dbReference type="PANTHER" id="PTHR45138">
    <property type="entry name" value="REGULATORY COMPONENTS OF SENSORY TRANSDUCTION SYSTEM"/>
    <property type="match status" value="1"/>
</dbReference>
<feature type="domain" description="GGDEF" evidence="6">
    <location>
        <begin position="262"/>
        <end position="395"/>
    </location>
</feature>
<dbReference type="RefSeq" id="WP_112713247.1">
    <property type="nucleotide sequence ID" value="NZ_LS483250.1"/>
</dbReference>
<organism evidence="7 8">
    <name type="scientific">Moritella yayanosii</name>
    <dbReference type="NCBI Taxonomy" id="69539"/>
    <lineage>
        <taxon>Bacteria</taxon>
        <taxon>Pseudomonadati</taxon>
        <taxon>Pseudomonadota</taxon>
        <taxon>Gammaproteobacteria</taxon>
        <taxon>Alteromonadales</taxon>
        <taxon>Moritellaceae</taxon>
        <taxon>Moritella</taxon>
    </lineage>
</organism>
<feature type="transmembrane region" description="Helical" evidence="5">
    <location>
        <begin position="205"/>
        <end position="226"/>
    </location>
</feature>
<dbReference type="InterPro" id="IPR043128">
    <property type="entry name" value="Rev_trsase/Diguanyl_cyclase"/>
</dbReference>
<dbReference type="FunFam" id="3.30.70.270:FF:000001">
    <property type="entry name" value="Diguanylate cyclase domain protein"/>
    <property type="match status" value="1"/>
</dbReference>
<dbReference type="GO" id="GO:0052621">
    <property type="term" value="F:diguanylate cyclase activity"/>
    <property type="evidence" value="ECO:0007669"/>
    <property type="project" value="UniProtKB-EC"/>
</dbReference>
<dbReference type="AlphaFoldDB" id="A0A330LMW3"/>
<keyword evidence="5" id="KW-1133">Transmembrane helix</keyword>
<dbReference type="PANTHER" id="PTHR45138:SF9">
    <property type="entry name" value="DIGUANYLATE CYCLASE DGCM-RELATED"/>
    <property type="match status" value="1"/>
</dbReference>
<feature type="transmembrane region" description="Helical" evidence="5">
    <location>
        <begin position="174"/>
        <end position="193"/>
    </location>
</feature>
<evidence type="ECO:0000259" key="6">
    <source>
        <dbReference type="PROSITE" id="PS50887"/>
    </source>
</evidence>
<evidence type="ECO:0000256" key="5">
    <source>
        <dbReference type="SAM" id="Phobius"/>
    </source>
</evidence>
<evidence type="ECO:0000256" key="1">
    <source>
        <dbReference type="ARBA" id="ARBA00001946"/>
    </source>
</evidence>
<keyword evidence="8" id="KW-1185">Reference proteome</keyword>
<dbReference type="EC" id="2.7.7.65" evidence="2"/>
<accession>A0A330LMW3</accession>
<evidence type="ECO:0000256" key="4">
    <source>
        <dbReference type="SAM" id="MobiDB-lite"/>
    </source>
</evidence>
<sequence length="397" mass="44673">MSNSSYAENDDRGQQVNKPPKLLNSGKSFCTKYSTIEDVVSTHNHSNDFIQTRNQYIVERLKLICLFFAISVPASSSLDFIVFDSAQAKLLLVNRLIVSGVLIGLYQLIRRYRTVNMTRVVLTLSFLLPVLSYTATELLLTQTMAYRDIPLSFTLTPYLIIAMLGLFPLTTSGGVVLLSVIALPLAILEYIQYTGDYTAVIDKLWLFVLFGGICLWLQSGQMIMLMKLYRESTIDSLTGLINRRVLMRQVTEIAINSNAAQDSFSVMMLDLDYFKRVNDTYGHMVGDNVLVNVSSLLKRELRNSDVIARFGGEEFLVVMPHLELAQATQVALRVAEAIRKSSVMTDEQQEVTFTTSIGVTQYIADESIAQLFKRVDDLLYQAKMQGRDRVENGITLC</sequence>
<keyword evidence="5" id="KW-0472">Membrane</keyword>
<feature type="transmembrane region" description="Helical" evidence="5">
    <location>
        <begin position="63"/>
        <end position="83"/>
    </location>
</feature>
<comment type="catalytic activity">
    <reaction evidence="3">
        <text>2 GTP = 3',3'-c-di-GMP + 2 diphosphate</text>
        <dbReference type="Rhea" id="RHEA:24898"/>
        <dbReference type="ChEBI" id="CHEBI:33019"/>
        <dbReference type="ChEBI" id="CHEBI:37565"/>
        <dbReference type="ChEBI" id="CHEBI:58805"/>
        <dbReference type="EC" id="2.7.7.65"/>
    </reaction>
</comment>
<gene>
    <name evidence="7" type="ORF">MORIYA_1078</name>
</gene>
<evidence type="ECO:0000256" key="2">
    <source>
        <dbReference type="ARBA" id="ARBA00012528"/>
    </source>
</evidence>
<dbReference type="Pfam" id="PF00990">
    <property type="entry name" value="GGDEF"/>
    <property type="match status" value="1"/>
</dbReference>
<protein>
    <recommendedName>
        <fullName evidence="2">diguanylate cyclase</fullName>
        <ecNumber evidence="2">2.7.7.65</ecNumber>
    </recommendedName>
</protein>
<dbReference type="KEGG" id="mya:MORIYA_1078"/>
<dbReference type="PROSITE" id="PS50887">
    <property type="entry name" value="GGDEF"/>
    <property type="match status" value="1"/>
</dbReference>
<dbReference type="SUPFAM" id="SSF55073">
    <property type="entry name" value="Nucleotide cyclase"/>
    <property type="match status" value="1"/>
</dbReference>
<evidence type="ECO:0000313" key="7">
    <source>
        <dbReference type="EMBL" id="SQD77556.1"/>
    </source>
</evidence>
<reference evidence="8" key="1">
    <citation type="submission" date="2018-05" db="EMBL/GenBank/DDBJ databases">
        <authorList>
            <person name="Cea G.-C."/>
            <person name="William W."/>
        </authorList>
    </citation>
    <scope>NUCLEOTIDE SEQUENCE [LARGE SCALE GENOMIC DNA]</scope>
    <source>
        <strain evidence="8">DB21MT 5</strain>
    </source>
</reference>
<evidence type="ECO:0000256" key="3">
    <source>
        <dbReference type="ARBA" id="ARBA00034247"/>
    </source>
</evidence>
<dbReference type="Gene3D" id="3.30.70.270">
    <property type="match status" value="1"/>
</dbReference>
<dbReference type="Proteomes" id="UP000250163">
    <property type="component" value="Chromosome MORIYA"/>
</dbReference>
<feature type="transmembrane region" description="Helical" evidence="5">
    <location>
        <begin position="89"/>
        <end position="109"/>
    </location>
</feature>
<feature type="transmembrane region" description="Helical" evidence="5">
    <location>
        <begin position="121"/>
        <end position="143"/>
    </location>
</feature>
<dbReference type="NCBIfam" id="TIGR00254">
    <property type="entry name" value="GGDEF"/>
    <property type="match status" value="1"/>
</dbReference>
<comment type="cofactor">
    <cofactor evidence="1">
        <name>Mg(2+)</name>
        <dbReference type="ChEBI" id="CHEBI:18420"/>
    </cofactor>
</comment>
<dbReference type="OrthoDB" id="9813903at2"/>
<dbReference type="EMBL" id="LS483250">
    <property type="protein sequence ID" value="SQD77556.1"/>
    <property type="molecule type" value="Genomic_DNA"/>
</dbReference>
<dbReference type="InterPro" id="IPR050469">
    <property type="entry name" value="Diguanylate_Cyclase"/>
</dbReference>
<dbReference type="InterPro" id="IPR000160">
    <property type="entry name" value="GGDEF_dom"/>
</dbReference>
<dbReference type="SMART" id="SM00267">
    <property type="entry name" value="GGDEF"/>
    <property type="match status" value="1"/>
</dbReference>
<proteinExistence type="predicted"/>